<feature type="compositionally biased region" description="Basic and acidic residues" evidence="1">
    <location>
        <begin position="7"/>
        <end position="55"/>
    </location>
</feature>
<dbReference type="AlphaFoldDB" id="A0AAW2Z8Z7"/>
<evidence type="ECO:0000313" key="2">
    <source>
        <dbReference type="EMBL" id="KAL0486318.1"/>
    </source>
</evidence>
<evidence type="ECO:0000256" key="1">
    <source>
        <dbReference type="SAM" id="MobiDB-lite"/>
    </source>
</evidence>
<protein>
    <submittedName>
        <fullName evidence="2">Laminin subunit Beta 4</fullName>
    </submittedName>
</protein>
<gene>
    <name evidence="2" type="ORF">AKO1_000395</name>
</gene>
<name>A0AAW2Z8Z7_9EUKA</name>
<organism evidence="2 3">
    <name type="scientific">Acrasis kona</name>
    <dbReference type="NCBI Taxonomy" id="1008807"/>
    <lineage>
        <taxon>Eukaryota</taxon>
        <taxon>Discoba</taxon>
        <taxon>Heterolobosea</taxon>
        <taxon>Tetramitia</taxon>
        <taxon>Eutetramitia</taxon>
        <taxon>Acrasidae</taxon>
        <taxon>Acrasis</taxon>
    </lineage>
</organism>
<keyword evidence="3" id="KW-1185">Reference proteome</keyword>
<sequence>MATGVGFKKEEEGNEDNKTKKQSEITTKSELEDRSNQKQTKKQESNQNDKAKCDDADLSELTNKISNIKIDEKNDNKTSEQGKRRVRVNVPAARRMIFHHLNVKEKKDVEKKNEKSEK</sequence>
<dbReference type="Proteomes" id="UP001431209">
    <property type="component" value="Unassembled WGS sequence"/>
</dbReference>
<dbReference type="EMBL" id="JAOPGA020001216">
    <property type="protein sequence ID" value="KAL0486318.1"/>
    <property type="molecule type" value="Genomic_DNA"/>
</dbReference>
<accession>A0AAW2Z8Z7</accession>
<reference evidence="2 3" key="1">
    <citation type="submission" date="2024-03" db="EMBL/GenBank/DDBJ databases">
        <title>The Acrasis kona genome and developmental transcriptomes reveal deep origins of eukaryotic multicellular pathways.</title>
        <authorList>
            <person name="Sheikh S."/>
            <person name="Fu C.-J."/>
            <person name="Brown M.W."/>
            <person name="Baldauf S.L."/>
        </authorList>
    </citation>
    <scope>NUCLEOTIDE SEQUENCE [LARGE SCALE GENOMIC DNA]</scope>
    <source>
        <strain evidence="2 3">ATCC MYA-3509</strain>
    </source>
</reference>
<proteinExistence type="predicted"/>
<evidence type="ECO:0000313" key="3">
    <source>
        <dbReference type="Proteomes" id="UP001431209"/>
    </source>
</evidence>
<comment type="caution">
    <text evidence="2">The sequence shown here is derived from an EMBL/GenBank/DDBJ whole genome shotgun (WGS) entry which is preliminary data.</text>
</comment>
<feature type="region of interest" description="Disordered" evidence="1">
    <location>
        <begin position="1"/>
        <end position="58"/>
    </location>
</feature>